<sequence length="611" mass="71732">MRTALGSQGSGQRHVFALLQVLNDTWVSFPSWSEDSTFVSSKKTPYEEQLHRCEDERFELDVVLETNLATIRVLESVQKKLSRLTQEDQEKFRLDDCLGGTSEVIQRRAIYRIYGDKAPEIIESLKKNPVTAVPVVLKRLKAKEEEWREAQQGFNKIWREQYEKAYLKSLDHQAVNFKQNDTKALRSKSLLNEIESVYDEHQEQHSEGRSSSTNEPHLIFIYEDKQILEDAASLISYYVKRQPTIQKEDQATIRQIVHHFIPELFFSQPPEHGISEESTDEDRENHQGQNLDTPELRKKHVPGPPSSPLEAKATFCDVTAAEPHNTLDDVYSLFFVNNNWYFFLRLHQTLCSRLLKIYRQAQKQLLEYRTEKEREKLLCEGRKEKTNDPAMELRLKQPTETSRQVMFLQRKGQVIMTIELLDTEETQTEDPVEVQHLANYMEQYVGVEGAPNNQNDGFLLKPVFLQRNLKKFRKWQCKQVRALRSEVKSSWKRLIGVESACNVDCRFKLNTHKMMFIMNSEDYMYRRGALCRAKQVQPMVLLKHHQQFEEWHNRWLEENVTMEAVDVVQDWLMGDEDEEMVPCKTTCETVNVHGVPVNRYRVQYSRRPASP</sequence>
<dbReference type="EMBL" id="KZ511619">
    <property type="protein sequence ID" value="PKU32232.1"/>
    <property type="molecule type" value="Genomic_DNA"/>
</dbReference>
<accession>A0A2I0TEN0</accession>
<proteinExistence type="predicted"/>
<dbReference type="PANTHER" id="PTHR12346:SF1">
    <property type="entry name" value="PAIRED AMPHIPATHIC HELIX PROTEIN SIN3B"/>
    <property type="match status" value="1"/>
</dbReference>
<feature type="domain" description="Histone deacetylase interacting" evidence="2">
    <location>
        <begin position="6"/>
        <end position="91"/>
    </location>
</feature>
<dbReference type="AlphaFoldDB" id="A0A2I0TEN0"/>
<dbReference type="Proteomes" id="UP000233556">
    <property type="component" value="Unassembled WGS sequence"/>
</dbReference>
<evidence type="ECO:0000313" key="4">
    <source>
        <dbReference type="Proteomes" id="UP000233556"/>
    </source>
</evidence>
<name>A0A2I0TEN0_LIMLA</name>
<protein>
    <recommendedName>
        <fullName evidence="2">Histone deacetylase interacting domain-containing protein</fullName>
    </recommendedName>
</protein>
<dbReference type="GO" id="GO:0070822">
    <property type="term" value="C:Sin3-type complex"/>
    <property type="evidence" value="ECO:0007669"/>
    <property type="project" value="TreeGrafter"/>
</dbReference>
<dbReference type="InterPro" id="IPR013194">
    <property type="entry name" value="HDAC_interact_dom"/>
</dbReference>
<dbReference type="GO" id="GO:0003714">
    <property type="term" value="F:transcription corepressor activity"/>
    <property type="evidence" value="ECO:0007669"/>
    <property type="project" value="InterPro"/>
</dbReference>
<dbReference type="SMART" id="SM00761">
    <property type="entry name" value="HDAC_interact"/>
    <property type="match status" value="1"/>
</dbReference>
<evidence type="ECO:0000256" key="1">
    <source>
        <dbReference type="SAM" id="MobiDB-lite"/>
    </source>
</evidence>
<dbReference type="InterPro" id="IPR039774">
    <property type="entry name" value="Sin3-like"/>
</dbReference>
<dbReference type="InterPro" id="IPR031693">
    <property type="entry name" value="Sin3_C"/>
</dbReference>
<dbReference type="GO" id="GO:0000122">
    <property type="term" value="P:negative regulation of transcription by RNA polymerase II"/>
    <property type="evidence" value="ECO:0007669"/>
    <property type="project" value="TreeGrafter"/>
</dbReference>
<keyword evidence="4" id="KW-1185">Reference proteome</keyword>
<feature type="region of interest" description="Disordered" evidence="1">
    <location>
        <begin position="268"/>
        <end position="308"/>
    </location>
</feature>
<reference evidence="4" key="2">
    <citation type="submission" date="2017-12" db="EMBL/GenBank/DDBJ databases">
        <title>Genome sequence of the Bar-tailed Godwit (Limosa lapponica baueri).</title>
        <authorList>
            <person name="Lima N.C.B."/>
            <person name="Parody-Merino A.M."/>
            <person name="Battley P.F."/>
            <person name="Fidler A.E."/>
            <person name="Prosdocimi F."/>
        </authorList>
    </citation>
    <scope>NUCLEOTIDE SEQUENCE [LARGE SCALE GENOMIC DNA]</scope>
</reference>
<dbReference type="PANTHER" id="PTHR12346">
    <property type="entry name" value="SIN3B-RELATED"/>
    <property type="match status" value="1"/>
</dbReference>
<dbReference type="Pfam" id="PF08295">
    <property type="entry name" value="Sin3_corepress"/>
    <property type="match status" value="1"/>
</dbReference>
<evidence type="ECO:0000313" key="3">
    <source>
        <dbReference type="EMBL" id="PKU32232.1"/>
    </source>
</evidence>
<evidence type="ECO:0000259" key="2">
    <source>
        <dbReference type="SMART" id="SM00761"/>
    </source>
</evidence>
<gene>
    <name evidence="3" type="ORF">llap_17465</name>
</gene>
<dbReference type="OrthoDB" id="10265969at2759"/>
<dbReference type="Pfam" id="PF16879">
    <property type="entry name" value="Sin3a_C"/>
    <property type="match status" value="2"/>
</dbReference>
<organism evidence="3 4">
    <name type="scientific">Limosa lapponica baueri</name>
    <dbReference type="NCBI Taxonomy" id="1758121"/>
    <lineage>
        <taxon>Eukaryota</taxon>
        <taxon>Metazoa</taxon>
        <taxon>Chordata</taxon>
        <taxon>Craniata</taxon>
        <taxon>Vertebrata</taxon>
        <taxon>Euteleostomi</taxon>
        <taxon>Archelosauria</taxon>
        <taxon>Archosauria</taxon>
        <taxon>Dinosauria</taxon>
        <taxon>Saurischia</taxon>
        <taxon>Theropoda</taxon>
        <taxon>Coelurosauria</taxon>
        <taxon>Aves</taxon>
        <taxon>Neognathae</taxon>
        <taxon>Neoaves</taxon>
        <taxon>Charadriiformes</taxon>
        <taxon>Scolopacidae</taxon>
        <taxon>Limosa</taxon>
    </lineage>
</organism>
<reference evidence="4" key="1">
    <citation type="submission" date="2017-11" db="EMBL/GenBank/DDBJ databases">
        <authorList>
            <person name="Lima N.C."/>
            <person name="Parody-Merino A.M."/>
            <person name="Battley P.F."/>
            <person name="Fidler A.E."/>
            <person name="Prosdocimi F."/>
        </authorList>
    </citation>
    <scope>NUCLEOTIDE SEQUENCE [LARGE SCALE GENOMIC DNA]</scope>
</reference>